<evidence type="ECO:0000256" key="2">
    <source>
        <dbReference type="RuleBase" id="RU003616"/>
    </source>
</evidence>
<proteinExistence type="inferred from homology"/>
<protein>
    <recommendedName>
        <fullName evidence="4">SHSP domain-containing protein</fullName>
    </recommendedName>
</protein>
<dbReference type="GO" id="GO:0005737">
    <property type="term" value="C:cytoplasm"/>
    <property type="evidence" value="ECO:0007669"/>
    <property type="project" value="TreeGrafter"/>
</dbReference>
<evidence type="ECO:0000313" key="6">
    <source>
        <dbReference type="Proteomes" id="UP000005408"/>
    </source>
</evidence>
<feature type="domain" description="SHSP" evidence="4">
    <location>
        <begin position="269"/>
        <end position="374"/>
    </location>
</feature>
<dbReference type="Proteomes" id="UP000005408">
    <property type="component" value="Unassembled WGS sequence"/>
</dbReference>
<dbReference type="GO" id="GO:0051082">
    <property type="term" value="F:unfolded protein binding"/>
    <property type="evidence" value="ECO:0007669"/>
    <property type="project" value="TreeGrafter"/>
</dbReference>
<dbReference type="SUPFAM" id="SSF49764">
    <property type="entry name" value="HSP20-like chaperones"/>
    <property type="match status" value="2"/>
</dbReference>
<evidence type="ECO:0000256" key="3">
    <source>
        <dbReference type="SAM" id="MobiDB-lite"/>
    </source>
</evidence>
<dbReference type="PANTHER" id="PTHR45640">
    <property type="entry name" value="HEAT SHOCK PROTEIN HSP-12.2-RELATED"/>
    <property type="match status" value="1"/>
</dbReference>
<dbReference type="AlphaFoldDB" id="A0A8W8NLR4"/>
<feature type="compositionally biased region" description="Polar residues" evidence="3">
    <location>
        <begin position="1"/>
        <end position="10"/>
    </location>
</feature>
<feature type="region of interest" description="Disordered" evidence="3">
    <location>
        <begin position="1"/>
        <end position="25"/>
    </location>
</feature>
<dbReference type="InterPro" id="IPR002068">
    <property type="entry name" value="A-crystallin/Hsp20_dom"/>
</dbReference>
<dbReference type="PROSITE" id="PS01031">
    <property type="entry name" value="SHSP"/>
    <property type="match status" value="2"/>
</dbReference>
<evidence type="ECO:0000259" key="4">
    <source>
        <dbReference type="PROSITE" id="PS01031"/>
    </source>
</evidence>
<feature type="domain" description="SHSP" evidence="4">
    <location>
        <begin position="133"/>
        <end position="239"/>
    </location>
</feature>
<feature type="compositionally biased region" description="Basic and acidic residues" evidence="3">
    <location>
        <begin position="16"/>
        <end position="25"/>
    </location>
</feature>
<dbReference type="PANTHER" id="PTHR45640:SF26">
    <property type="entry name" value="RE23625P"/>
    <property type="match status" value="1"/>
</dbReference>
<dbReference type="Gene3D" id="2.60.40.790">
    <property type="match status" value="2"/>
</dbReference>
<name>A0A8W8NLR4_MAGGI</name>
<organism evidence="5 6">
    <name type="scientific">Magallana gigas</name>
    <name type="common">Pacific oyster</name>
    <name type="synonym">Crassostrea gigas</name>
    <dbReference type="NCBI Taxonomy" id="29159"/>
    <lineage>
        <taxon>Eukaryota</taxon>
        <taxon>Metazoa</taxon>
        <taxon>Spiralia</taxon>
        <taxon>Lophotrochozoa</taxon>
        <taxon>Mollusca</taxon>
        <taxon>Bivalvia</taxon>
        <taxon>Autobranchia</taxon>
        <taxon>Pteriomorphia</taxon>
        <taxon>Ostreida</taxon>
        <taxon>Ostreoidea</taxon>
        <taxon>Ostreidae</taxon>
        <taxon>Magallana</taxon>
    </lineage>
</organism>
<dbReference type="InterPro" id="IPR008978">
    <property type="entry name" value="HSP20-like_chaperone"/>
</dbReference>
<sequence>MSGRLNSWHSSVGDADSPREEFSSRERLSNLVFDREEKQKHAPYVELSKSPGCALFISMAKFRSELQVPVKKDEMTFQDRQVKSWEDMEVRMEKRRKEWDDEFEKIRKDFFTLKPTDNHIGNGSIGNHVGIDNNMDTMNSMFESDGTGQRFKVRFDVSEFRPEEIQVKVQDNKLFVSAKHEEKSTKASVSREYSRQVDIPNNVDQEKMQCVLSRDGILTVDGPTKGQILIERETTLPIQHQPSSTPIVTPVSPTPNANNQVAPFSKPLEIATPVKNPIITEPDGTRKLRLSVDVGEFKPEEIVVKTADRKLIVHAEHEEKLSGRTLHKEFNKEYELPESVDQSAITAYIGEEGKLFVEAPLKPQQQKRYSITQSHDVRKVVVTKESQVTITDGNNRPMVTINVHRR</sequence>
<accession>A0A8W8NLR4</accession>
<dbReference type="CDD" id="cd06526">
    <property type="entry name" value="metazoan_ACD"/>
    <property type="match status" value="2"/>
</dbReference>
<keyword evidence="6" id="KW-1185">Reference proteome</keyword>
<dbReference type="GO" id="GO:0005634">
    <property type="term" value="C:nucleus"/>
    <property type="evidence" value="ECO:0007669"/>
    <property type="project" value="TreeGrafter"/>
</dbReference>
<dbReference type="GO" id="GO:0042026">
    <property type="term" value="P:protein refolding"/>
    <property type="evidence" value="ECO:0007669"/>
    <property type="project" value="TreeGrafter"/>
</dbReference>
<dbReference type="PRINTS" id="PR00299">
    <property type="entry name" value="ACRYSTALLIN"/>
</dbReference>
<dbReference type="EnsemblMetazoa" id="G6798.3">
    <property type="protein sequence ID" value="G6798.3:cds"/>
    <property type="gene ID" value="G6798"/>
</dbReference>
<evidence type="ECO:0000256" key="1">
    <source>
        <dbReference type="PROSITE-ProRule" id="PRU00285"/>
    </source>
</evidence>
<comment type="similarity">
    <text evidence="1 2">Belongs to the small heat shock protein (HSP20) family.</text>
</comment>
<evidence type="ECO:0000313" key="5">
    <source>
        <dbReference type="EnsemblMetazoa" id="G6798.3:cds"/>
    </source>
</evidence>
<dbReference type="Pfam" id="PF00011">
    <property type="entry name" value="HSP20"/>
    <property type="match status" value="2"/>
</dbReference>
<dbReference type="InterPro" id="IPR001436">
    <property type="entry name" value="Alpha-crystallin/sHSP_animal"/>
</dbReference>
<dbReference type="GO" id="GO:0009408">
    <property type="term" value="P:response to heat"/>
    <property type="evidence" value="ECO:0007669"/>
    <property type="project" value="TreeGrafter"/>
</dbReference>
<reference evidence="5" key="1">
    <citation type="submission" date="2022-08" db="UniProtKB">
        <authorList>
            <consortium name="EnsemblMetazoa"/>
        </authorList>
    </citation>
    <scope>IDENTIFICATION</scope>
    <source>
        <strain evidence="5">05x7-T-G4-1.051#20</strain>
    </source>
</reference>